<dbReference type="PANTHER" id="PTHR24198:SF165">
    <property type="entry name" value="ANKYRIN REPEAT-CONTAINING PROTEIN-RELATED"/>
    <property type="match status" value="1"/>
</dbReference>
<dbReference type="EMBL" id="KN846960">
    <property type="protein sequence ID" value="KIW64873.1"/>
    <property type="molecule type" value="Genomic_DNA"/>
</dbReference>
<evidence type="ECO:0000256" key="3">
    <source>
        <dbReference type="PROSITE-ProRule" id="PRU00023"/>
    </source>
</evidence>
<evidence type="ECO:0000256" key="4">
    <source>
        <dbReference type="SAM" id="MobiDB-lite"/>
    </source>
</evidence>
<dbReference type="InterPro" id="IPR002110">
    <property type="entry name" value="Ankyrin_rpt"/>
</dbReference>
<accession>A0A0D2FA28</accession>
<dbReference type="Gene3D" id="1.25.40.20">
    <property type="entry name" value="Ankyrin repeat-containing domain"/>
    <property type="match status" value="2"/>
</dbReference>
<dbReference type="Pfam" id="PF12796">
    <property type="entry name" value="Ank_2"/>
    <property type="match status" value="2"/>
</dbReference>
<proteinExistence type="predicted"/>
<feature type="repeat" description="ANK" evidence="3">
    <location>
        <begin position="24"/>
        <end position="56"/>
    </location>
</feature>
<dbReference type="PANTHER" id="PTHR24198">
    <property type="entry name" value="ANKYRIN REPEAT AND PROTEIN KINASE DOMAIN-CONTAINING PROTEIN"/>
    <property type="match status" value="1"/>
</dbReference>
<dbReference type="SMART" id="SM00248">
    <property type="entry name" value="ANK"/>
    <property type="match status" value="5"/>
</dbReference>
<feature type="repeat" description="ANK" evidence="3">
    <location>
        <begin position="123"/>
        <end position="156"/>
    </location>
</feature>
<name>A0A0D2FA28_9EURO</name>
<dbReference type="Proteomes" id="UP000054266">
    <property type="component" value="Unassembled WGS sequence"/>
</dbReference>
<dbReference type="PROSITE" id="PS50088">
    <property type="entry name" value="ANK_REPEAT"/>
    <property type="match status" value="3"/>
</dbReference>
<dbReference type="PRINTS" id="PR01415">
    <property type="entry name" value="ANKYRIN"/>
</dbReference>
<keyword evidence="2 3" id="KW-0040">ANK repeat</keyword>
<dbReference type="STRING" id="5601.A0A0D2FA28"/>
<dbReference type="SUPFAM" id="SSF48403">
    <property type="entry name" value="Ankyrin repeat"/>
    <property type="match status" value="1"/>
</dbReference>
<reference evidence="5 6" key="1">
    <citation type="submission" date="2015-01" db="EMBL/GenBank/DDBJ databases">
        <title>The Genome Sequence of Capronia semiimmersa CBS27337.</title>
        <authorList>
            <consortium name="The Broad Institute Genomics Platform"/>
            <person name="Cuomo C."/>
            <person name="de Hoog S."/>
            <person name="Gorbushina A."/>
            <person name="Stielow B."/>
            <person name="Teixiera M."/>
            <person name="Abouelleil A."/>
            <person name="Chapman S.B."/>
            <person name="Priest M."/>
            <person name="Young S.K."/>
            <person name="Wortman J."/>
            <person name="Nusbaum C."/>
            <person name="Birren B."/>
        </authorList>
    </citation>
    <scope>NUCLEOTIDE SEQUENCE [LARGE SCALE GENOMIC DNA]</scope>
    <source>
        <strain evidence="5 6">CBS 27337</strain>
    </source>
</reference>
<organism evidence="5 6">
    <name type="scientific">Phialophora macrospora</name>
    <dbReference type="NCBI Taxonomy" id="1851006"/>
    <lineage>
        <taxon>Eukaryota</taxon>
        <taxon>Fungi</taxon>
        <taxon>Dikarya</taxon>
        <taxon>Ascomycota</taxon>
        <taxon>Pezizomycotina</taxon>
        <taxon>Eurotiomycetes</taxon>
        <taxon>Chaetothyriomycetidae</taxon>
        <taxon>Chaetothyriales</taxon>
        <taxon>Herpotrichiellaceae</taxon>
        <taxon>Phialophora</taxon>
    </lineage>
</organism>
<evidence type="ECO:0000313" key="5">
    <source>
        <dbReference type="EMBL" id="KIW64873.1"/>
    </source>
</evidence>
<feature type="region of interest" description="Disordered" evidence="4">
    <location>
        <begin position="219"/>
        <end position="244"/>
    </location>
</feature>
<dbReference type="PROSITE" id="PS50297">
    <property type="entry name" value="ANK_REP_REGION"/>
    <property type="match status" value="3"/>
</dbReference>
<evidence type="ECO:0000313" key="6">
    <source>
        <dbReference type="Proteomes" id="UP000054266"/>
    </source>
</evidence>
<dbReference type="AlphaFoldDB" id="A0A0D2FA28"/>
<keyword evidence="6" id="KW-1185">Reference proteome</keyword>
<evidence type="ECO:0000256" key="1">
    <source>
        <dbReference type="ARBA" id="ARBA00022737"/>
    </source>
</evidence>
<feature type="repeat" description="ANK" evidence="3">
    <location>
        <begin position="90"/>
        <end position="122"/>
    </location>
</feature>
<gene>
    <name evidence="5" type="ORF">PV04_07177</name>
</gene>
<evidence type="ECO:0000256" key="2">
    <source>
        <dbReference type="ARBA" id="ARBA00023043"/>
    </source>
</evidence>
<keyword evidence="1" id="KW-0677">Repeat</keyword>
<dbReference type="InterPro" id="IPR036770">
    <property type="entry name" value="Ankyrin_rpt-contain_sf"/>
</dbReference>
<sequence length="244" mass="27107">MFNNISAAAALLANGATVDMKDRNNQTPLHYAVKEGNLDIAKLLIENGSKPSDLDGYMRTCLHLSIHGTDTATVGFILQVSPLIHTRDKFGSTPLHRACTLPDAHILKKLIALGADCNAKDNRSHTPLHLAVAHRNHSAIVELLQCRGLKLSEKDHLGCTPLDRALVEGDRVTSDLLLARHAERTEDYHSKLSHLVPYRGVFHQPPWHDWPVECCISKKGKSQEERISQSSRKRKRSIESTEGL</sequence>
<dbReference type="HOGENOM" id="CLU_1137879_0_0_1"/>
<protein>
    <submittedName>
        <fullName evidence="5">Uncharacterized protein</fullName>
    </submittedName>
</protein>